<name>A0A0N4WG27_HAEPC</name>
<dbReference type="InterPro" id="IPR043128">
    <property type="entry name" value="Rev_trsase/Diguanyl_cyclase"/>
</dbReference>
<evidence type="ECO:0000313" key="1">
    <source>
        <dbReference type="WBParaSite" id="HPLM_0000972601-mRNA-1"/>
    </source>
</evidence>
<dbReference type="Gene3D" id="3.30.70.270">
    <property type="match status" value="1"/>
</dbReference>
<dbReference type="WBParaSite" id="HPLM_0000972601-mRNA-1">
    <property type="protein sequence ID" value="HPLM_0000972601-mRNA-1"/>
    <property type="gene ID" value="HPLM_0000972601"/>
</dbReference>
<dbReference type="PANTHER" id="PTHR37984">
    <property type="entry name" value="PROTEIN CBG26694"/>
    <property type="match status" value="1"/>
</dbReference>
<accession>A0A0N4WG27</accession>
<protein>
    <submittedName>
        <fullName evidence="1">Reverse transcriptase domain-containing protein</fullName>
    </submittedName>
</protein>
<dbReference type="PANTHER" id="PTHR37984:SF5">
    <property type="entry name" value="PROTEIN NYNRIN-LIKE"/>
    <property type="match status" value="1"/>
</dbReference>
<dbReference type="SUPFAM" id="SSF56672">
    <property type="entry name" value="DNA/RNA polymerases"/>
    <property type="match status" value="1"/>
</dbReference>
<reference evidence="1" key="1">
    <citation type="submission" date="2016-04" db="UniProtKB">
        <authorList>
            <consortium name="WormBaseParasite"/>
        </authorList>
    </citation>
    <scope>IDENTIFICATION</scope>
</reference>
<organism evidence="1">
    <name type="scientific">Haemonchus placei</name>
    <name type="common">Barber's pole worm</name>
    <dbReference type="NCBI Taxonomy" id="6290"/>
    <lineage>
        <taxon>Eukaryota</taxon>
        <taxon>Metazoa</taxon>
        <taxon>Ecdysozoa</taxon>
        <taxon>Nematoda</taxon>
        <taxon>Chromadorea</taxon>
        <taxon>Rhabditida</taxon>
        <taxon>Rhabditina</taxon>
        <taxon>Rhabditomorpha</taxon>
        <taxon>Strongyloidea</taxon>
        <taxon>Trichostrongylidae</taxon>
        <taxon>Haemonchus</taxon>
    </lineage>
</organism>
<dbReference type="InterPro" id="IPR050951">
    <property type="entry name" value="Retrovirus_Pol_polyprotein"/>
</dbReference>
<dbReference type="InterPro" id="IPR043502">
    <property type="entry name" value="DNA/RNA_pol_sf"/>
</dbReference>
<proteinExistence type="predicted"/>
<dbReference type="AlphaFoldDB" id="A0A0N4WG27"/>
<sequence length="267" mass="30973">MGSPMSRPPLSTLKSANDKPTDVRRCYKCKFVIDGHHGRGHCTKSKVKLTLKPNTNYVFFRRLALFHMPLFRRLRWKSIALYPQQCIKALIVGSDGTAAHLDDMLVTGRTIDEHNTRLDTVIQRIHDNGFRVRLEKLKTDLEPLVALFESKKETPVYSASRLQRWATMLLYYKLRNRVCQHKGFWTSGGSLTSHSVALINAGGLRHRQRRCRCNRRTYRELSSPSGLCQNNPDCYKSHVIKKIIDYIRAGNGPTFNRNSPFWHYYKH</sequence>